<keyword evidence="1" id="KW-1133">Transmembrane helix</keyword>
<gene>
    <name evidence="3" type="ORF">Cspa_c54740</name>
</gene>
<proteinExistence type="predicted"/>
<dbReference type="InterPro" id="IPR052710">
    <property type="entry name" value="CAAX_protease"/>
</dbReference>
<feature type="transmembrane region" description="Helical" evidence="1">
    <location>
        <begin position="30"/>
        <end position="55"/>
    </location>
</feature>
<evidence type="ECO:0000256" key="1">
    <source>
        <dbReference type="SAM" id="Phobius"/>
    </source>
</evidence>
<dbReference type="InterPro" id="IPR003675">
    <property type="entry name" value="Rce1/LyrA-like_dom"/>
</dbReference>
<feature type="transmembrane region" description="Helical" evidence="1">
    <location>
        <begin position="160"/>
        <end position="180"/>
    </location>
</feature>
<organism evidence="3 4">
    <name type="scientific">Clostridium saccharoperbutylacetonicum N1-4(HMT)</name>
    <dbReference type="NCBI Taxonomy" id="931276"/>
    <lineage>
        <taxon>Bacteria</taxon>
        <taxon>Bacillati</taxon>
        <taxon>Bacillota</taxon>
        <taxon>Clostridia</taxon>
        <taxon>Eubacteriales</taxon>
        <taxon>Clostridiaceae</taxon>
        <taxon>Clostridium</taxon>
    </lineage>
</organism>
<keyword evidence="4" id="KW-1185">Reference proteome</keyword>
<dbReference type="KEGG" id="csr:Cspa_c54740"/>
<feature type="transmembrane region" description="Helical" evidence="1">
    <location>
        <begin position="266"/>
        <end position="284"/>
    </location>
</feature>
<feature type="transmembrane region" description="Helical" evidence="1">
    <location>
        <begin position="116"/>
        <end position="140"/>
    </location>
</feature>
<protein>
    <submittedName>
        <fullName evidence="3">Putative metal-dependent membrane protease</fullName>
    </submittedName>
</protein>
<feature type="transmembrane region" description="Helical" evidence="1">
    <location>
        <begin position="316"/>
        <end position="337"/>
    </location>
</feature>
<name>M1MMV8_9CLOT</name>
<dbReference type="PANTHER" id="PTHR36435:SF1">
    <property type="entry name" value="CAAX AMINO TERMINAL PROTEASE FAMILY PROTEIN"/>
    <property type="match status" value="1"/>
</dbReference>
<dbReference type="eggNOG" id="COG1266">
    <property type="taxonomic scope" value="Bacteria"/>
</dbReference>
<dbReference type="PANTHER" id="PTHR36435">
    <property type="entry name" value="SLR1288 PROTEIN"/>
    <property type="match status" value="1"/>
</dbReference>
<dbReference type="Proteomes" id="UP000011728">
    <property type="component" value="Chromosome"/>
</dbReference>
<feature type="transmembrane region" description="Helical" evidence="1">
    <location>
        <begin position="75"/>
        <end position="96"/>
    </location>
</feature>
<dbReference type="GO" id="GO:0006508">
    <property type="term" value="P:proteolysis"/>
    <property type="evidence" value="ECO:0007669"/>
    <property type="project" value="UniProtKB-KW"/>
</dbReference>
<accession>M1MMV8</accession>
<feature type="transmembrane region" description="Helical" evidence="1">
    <location>
        <begin position="239"/>
        <end position="260"/>
    </location>
</feature>
<feature type="domain" description="CAAX prenyl protease 2/Lysostaphin resistance protein A-like" evidence="2">
    <location>
        <begin position="162"/>
        <end position="248"/>
    </location>
</feature>
<sequence length="342" mass="38532">MINDFEQEMEVKELELKAEIKKTGGKCSKILLILAISTYAIGYGIIFIVKFINYISKKYYHNNFSITFSDDVRSFLVGYLPCVLGDILAIIVAILITKIKLKEDLFTKNKASKSFILLGAVSCIGTGMISSIIYSIYYTILKTKGIIIPQPNFSFPNEKLYLILFLLYVCLVGPILEEIIFRGFILKSMRKYGNLTAIILSSILFSMFHLNLVQFINPILVGILLAFIAIESDSIFPSIIAHMFNNTITFILSAITLLKIPGVQMAFSFLYVIVGITALALFIIKYGKDFMKIIKEDTTILEIHEKIRASFSGGWSIAYIVFYIVFIIGTMLAINVMKVLNN</sequence>
<evidence type="ECO:0000259" key="2">
    <source>
        <dbReference type="Pfam" id="PF02517"/>
    </source>
</evidence>
<keyword evidence="1" id="KW-0812">Transmembrane</keyword>
<feature type="transmembrane region" description="Helical" evidence="1">
    <location>
        <begin position="215"/>
        <end position="232"/>
    </location>
</feature>
<dbReference type="OrthoDB" id="4177129at2"/>
<keyword evidence="1" id="KW-0472">Membrane</keyword>
<dbReference type="STRING" id="36745.CLSAP_52200"/>
<keyword evidence="3" id="KW-0378">Hydrolase</keyword>
<dbReference type="AlphaFoldDB" id="M1MMV8"/>
<dbReference type="HOGENOM" id="CLU_810632_0_0_9"/>
<dbReference type="Pfam" id="PF02517">
    <property type="entry name" value="Rce1-like"/>
    <property type="match status" value="1"/>
</dbReference>
<evidence type="ECO:0000313" key="4">
    <source>
        <dbReference type="Proteomes" id="UP000011728"/>
    </source>
</evidence>
<dbReference type="GO" id="GO:0080120">
    <property type="term" value="P:CAAX-box protein maturation"/>
    <property type="evidence" value="ECO:0007669"/>
    <property type="project" value="UniProtKB-ARBA"/>
</dbReference>
<keyword evidence="3" id="KW-0645">Protease</keyword>
<dbReference type="EMBL" id="CP004121">
    <property type="protein sequence ID" value="AGF59219.1"/>
    <property type="molecule type" value="Genomic_DNA"/>
</dbReference>
<dbReference type="PATRIC" id="fig|931276.5.peg.5532"/>
<evidence type="ECO:0000313" key="3">
    <source>
        <dbReference type="EMBL" id="AGF59219.1"/>
    </source>
</evidence>
<dbReference type="GO" id="GO:0004175">
    <property type="term" value="F:endopeptidase activity"/>
    <property type="evidence" value="ECO:0007669"/>
    <property type="project" value="UniProtKB-ARBA"/>
</dbReference>
<reference evidence="3 4" key="1">
    <citation type="submission" date="2013-02" db="EMBL/GenBank/DDBJ databases">
        <title>Genome sequence of Clostridium saccharoperbutylacetonicum N1-4(HMT).</title>
        <authorList>
            <person name="Poehlein A."/>
            <person name="Daniel R."/>
        </authorList>
    </citation>
    <scope>NUCLEOTIDE SEQUENCE [LARGE SCALE GENOMIC DNA]</scope>
    <source>
        <strain evidence="4">N1-4(HMT)</strain>
    </source>
</reference>